<keyword evidence="10 16" id="KW-0949">S-adenosyl-L-methionine</keyword>
<feature type="domain" description="SEC7" evidence="20">
    <location>
        <begin position="687"/>
        <end position="876"/>
    </location>
</feature>
<dbReference type="PANTHER" id="PTHR10663:SF375">
    <property type="entry name" value="LD29171P"/>
    <property type="match status" value="1"/>
</dbReference>
<dbReference type="InterPro" id="IPR025799">
    <property type="entry name" value="Arg_MeTrfase"/>
</dbReference>
<dbReference type="Gene3D" id="1.10.1000.11">
    <property type="entry name" value="Arf Nucleotide-binding Site Opener,domain 2"/>
    <property type="match status" value="1"/>
</dbReference>
<keyword evidence="17" id="KW-0675">Receptor</keyword>
<evidence type="ECO:0000313" key="23">
    <source>
        <dbReference type="Proteomes" id="UP000683360"/>
    </source>
</evidence>
<evidence type="ECO:0000313" key="22">
    <source>
        <dbReference type="EMBL" id="CAG2216206.1"/>
    </source>
</evidence>
<dbReference type="PRINTS" id="PR00237">
    <property type="entry name" value="GPCRRHODOPSN"/>
</dbReference>
<evidence type="ECO:0000259" key="21">
    <source>
        <dbReference type="PROSITE" id="PS50262"/>
    </source>
</evidence>
<keyword evidence="11 17" id="KW-0812">Transmembrane</keyword>
<name>A0A8S3SCJ6_MYTED</name>
<evidence type="ECO:0000256" key="8">
    <source>
        <dbReference type="ARBA" id="ARBA00022658"/>
    </source>
</evidence>
<feature type="compositionally biased region" description="Polar residues" evidence="18">
    <location>
        <begin position="636"/>
        <end position="663"/>
    </location>
</feature>
<dbReference type="Pfam" id="PF12783">
    <property type="entry name" value="Sec7-like_HUS"/>
    <property type="match status" value="1"/>
</dbReference>
<keyword evidence="6" id="KW-0597">Phosphoprotein</keyword>
<dbReference type="InterPro" id="IPR000904">
    <property type="entry name" value="Sec7_dom"/>
</dbReference>
<keyword evidence="5" id="KW-0963">Cytoplasm</keyword>
<dbReference type="GO" id="GO:0015031">
    <property type="term" value="P:protein transport"/>
    <property type="evidence" value="ECO:0007669"/>
    <property type="project" value="UniProtKB-KW"/>
</dbReference>
<dbReference type="PROSITE" id="PS50190">
    <property type="entry name" value="SEC7"/>
    <property type="match status" value="1"/>
</dbReference>
<keyword evidence="9 16" id="KW-0808">Transferase</keyword>
<evidence type="ECO:0000256" key="6">
    <source>
        <dbReference type="ARBA" id="ARBA00022553"/>
    </source>
</evidence>
<gene>
    <name evidence="22" type="ORF">MEDL_29953</name>
</gene>
<evidence type="ECO:0000256" key="18">
    <source>
        <dbReference type="SAM" id="MobiDB-lite"/>
    </source>
</evidence>
<organism evidence="22 23">
    <name type="scientific">Mytilus edulis</name>
    <name type="common">Blue mussel</name>
    <dbReference type="NCBI Taxonomy" id="6550"/>
    <lineage>
        <taxon>Eukaryota</taxon>
        <taxon>Metazoa</taxon>
        <taxon>Spiralia</taxon>
        <taxon>Lophotrochozoa</taxon>
        <taxon>Mollusca</taxon>
        <taxon>Bivalvia</taxon>
        <taxon>Autobranchia</taxon>
        <taxon>Pteriomorphia</taxon>
        <taxon>Mytilida</taxon>
        <taxon>Mytiloidea</taxon>
        <taxon>Mytilidae</taxon>
        <taxon>Mytilinae</taxon>
        <taxon>Mytilus</taxon>
    </lineage>
</organism>
<dbReference type="Gene3D" id="1.10.220.20">
    <property type="match status" value="1"/>
</dbReference>
<dbReference type="InterPro" id="IPR029063">
    <property type="entry name" value="SAM-dependent_MTases_sf"/>
</dbReference>
<accession>A0A8S3SCJ6</accession>
<evidence type="ECO:0000256" key="15">
    <source>
        <dbReference type="ARBA" id="ARBA00023136"/>
    </source>
</evidence>
<dbReference type="PROSITE" id="PS50262">
    <property type="entry name" value="G_PROTEIN_RECEP_F1_2"/>
    <property type="match status" value="1"/>
</dbReference>
<dbReference type="CDD" id="cd02440">
    <property type="entry name" value="AdoMet_MTases"/>
    <property type="match status" value="1"/>
</dbReference>
<dbReference type="Pfam" id="PF06325">
    <property type="entry name" value="PrmA"/>
    <property type="match status" value="1"/>
</dbReference>
<dbReference type="GO" id="GO:0016020">
    <property type="term" value="C:membrane"/>
    <property type="evidence" value="ECO:0007669"/>
    <property type="project" value="UniProtKB-SubCell"/>
</dbReference>
<dbReference type="Gene3D" id="1.20.1070.10">
    <property type="entry name" value="Rhodopsin 7-helix transmembrane proteins"/>
    <property type="match status" value="1"/>
</dbReference>
<dbReference type="EMBL" id="CAJPWZ010001473">
    <property type="protein sequence ID" value="CAG2216206.1"/>
    <property type="molecule type" value="Genomic_DNA"/>
</dbReference>
<dbReference type="GO" id="GO:0004930">
    <property type="term" value="F:G protein-coupled receptor activity"/>
    <property type="evidence" value="ECO:0007669"/>
    <property type="project" value="UniProtKB-KW"/>
</dbReference>
<dbReference type="PROSITE" id="PS00237">
    <property type="entry name" value="G_PROTEIN_RECEP_F1_1"/>
    <property type="match status" value="1"/>
</dbReference>
<dbReference type="InterPro" id="IPR023394">
    <property type="entry name" value="Sec7_C_sf"/>
</dbReference>
<proteinExistence type="inferred from homology"/>
<keyword evidence="7 16" id="KW-0489">Methyltransferase</keyword>
<evidence type="ECO:0000256" key="19">
    <source>
        <dbReference type="SAM" id="Phobius"/>
    </source>
</evidence>
<keyword evidence="13 19" id="KW-1133">Transmembrane helix</keyword>
<dbReference type="InterPro" id="IPR032691">
    <property type="entry name" value="Mon2/Sec7/BIG1-like_HUS"/>
</dbReference>
<feature type="transmembrane region" description="Helical" evidence="19">
    <location>
        <begin position="205"/>
        <end position="225"/>
    </location>
</feature>
<reference evidence="22" key="1">
    <citation type="submission" date="2021-03" db="EMBL/GenBank/DDBJ databases">
        <authorList>
            <person name="Bekaert M."/>
        </authorList>
    </citation>
    <scope>NUCLEOTIDE SEQUENCE</scope>
</reference>
<evidence type="ECO:0000256" key="7">
    <source>
        <dbReference type="ARBA" id="ARBA00022603"/>
    </source>
</evidence>
<dbReference type="GO" id="GO:0048471">
    <property type="term" value="C:perinuclear region of cytoplasm"/>
    <property type="evidence" value="ECO:0007669"/>
    <property type="project" value="UniProtKB-SubCell"/>
</dbReference>
<keyword evidence="4" id="KW-0813">Transport</keyword>
<feature type="domain" description="G-protein coupled receptors family 1 profile" evidence="21">
    <location>
        <begin position="54"/>
        <end position="282"/>
    </location>
</feature>
<evidence type="ECO:0000256" key="14">
    <source>
        <dbReference type="ARBA" id="ARBA00023034"/>
    </source>
</evidence>
<dbReference type="Proteomes" id="UP000683360">
    <property type="component" value="Unassembled WGS sequence"/>
</dbReference>
<comment type="similarity">
    <text evidence="17">Belongs to the G-protein coupled receptor 1 family.</text>
</comment>
<dbReference type="FunFam" id="1.25.10.10:FF:000143">
    <property type="entry name" value="ADP-ribosylation factor guanine nucleotide-exchange factor 2 (brefeldin A-inhibited)"/>
    <property type="match status" value="1"/>
</dbReference>
<dbReference type="InterPro" id="IPR017452">
    <property type="entry name" value="GPCR_Rhodpsn_7TM"/>
</dbReference>
<keyword evidence="8" id="KW-0344">Guanine-nucleotide releasing factor</keyword>
<evidence type="ECO:0000256" key="12">
    <source>
        <dbReference type="ARBA" id="ARBA00022927"/>
    </source>
</evidence>
<keyword evidence="15 19" id="KW-0472">Membrane</keyword>
<feature type="transmembrane region" description="Helical" evidence="19">
    <location>
        <begin position="75"/>
        <end position="96"/>
    </location>
</feature>
<dbReference type="Gene3D" id="3.40.50.150">
    <property type="entry name" value="Vaccinia Virus protein VP39"/>
    <property type="match status" value="1"/>
</dbReference>
<dbReference type="PANTHER" id="PTHR10663">
    <property type="entry name" value="GUANYL-NUCLEOTIDE EXCHANGE FACTOR"/>
    <property type="match status" value="1"/>
</dbReference>
<dbReference type="GO" id="GO:0032259">
    <property type="term" value="P:methylation"/>
    <property type="evidence" value="ECO:0007669"/>
    <property type="project" value="UniProtKB-KW"/>
</dbReference>
<dbReference type="Pfam" id="PF20252">
    <property type="entry name" value="BIG2_C"/>
    <property type="match status" value="1"/>
</dbReference>
<evidence type="ECO:0000256" key="13">
    <source>
        <dbReference type="ARBA" id="ARBA00022989"/>
    </source>
</evidence>
<keyword evidence="17" id="KW-0297">G-protein coupled receptor</keyword>
<evidence type="ECO:0000256" key="1">
    <source>
        <dbReference type="ARBA" id="ARBA00004370"/>
    </source>
</evidence>
<dbReference type="SMART" id="SM00222">
    <property type="entry name" value="Sec7"/>
    <property type="match status" value="1"/>
</dbReference>
<evidence type="ECO:0000256" key="9">
    <source>
        <dbReference type="ARBA" id="ARBA00022679"/>
    </source>
</evidence>
<dbReference type="GO" id="GO:0005794">
    <property type="term" value="C:Golgi apparatus"/>
    <property type="evidence" value="ECO:0007669"/>
    <property type="project" value="UniProtKB-SubCell"/>
</dbReference>
<dbReference type="InterPro" id="IPR046455">
    <property type="entry name" value="Sec7/BIG1-like_C"/>
</dbReference>
<sequence>MNTLKNNTQLFQNVNNILNVSLRISSRQVPEPPGYLIFTATLFYVIVFILGVFGNIIVIIVIIANKNMKNMVNMFLINLCVADLLVMLICMPPTLLELHTKEVWYLGKFMCKLVPFLEFVVSSASIFTILAISIERYKVVCHPLSINKEKAKQIIGTVIIVWIIAILTSAPILPITVFKDSRLKDGTPIQVCRIPVRKAWHKTYFFANAILIYFIPFMVLAVLYFKLCRKLVPRKNQDKTTIELQAHTDNEKLRLRWQVVNIIATIICVFFICHLPYRVLAVSLKCSAPSKVVLVSDLNAVHQVDSPAPSKCSAPSRFACTAVTLSIQVECSAPSRFAAPSSHLYSNVYLNNFRSYADISIHEEMLSDAVRTNAYRYAILKNYEKIRGKIVADIGAGTGILSVLCVQAGAKKVFAIEASSMAEQTESIVEENKLSNRITVINKKAEDVAYPEKLDAIVSEWMGYCLLYESMLQSVIDTRDKWLKKEGLMFPATATLYIAAYNDEEYDARSHELRSKILSLQLLLSILQNAGPVFKTNEMFINAIKQYLCVALSKNGVNAQCVVDIYLNYDCDLALANIFERLVNDLSKLAQGRHALALGATPNQERSMRIKGLECLVSIMKCLVEWSKDLYVNPHSQSNLGQENKPSTETDSDSGKGTMTSYDSVNSLSSNNSSQLTSSQPLDNPEQFETLKQQKEIWEHGIELFNKKPKKGIAYLQEQGLLGNTPDDLAEWFHSDDRMDTAVVGDFLGENEKINKEVMYAYVDKLDLTEMEFIPALRRFLEGFRLPGESQKIDRLMEKFASRYFSCNINNEVFASADTAYVLAYSIIMLTTDLHSSQVRNKMTKEQYIKMNRGINDSKDLPEEYLSAIYDEIAGNEIKMKVGAVIKQPNKQGKDITSDKQRRMLYNVEMDNMAATAKALMESVSHVDSFFTSATHFEHVRPMFKMAWTPFLAAFSVGLQDCDDANIALLCLDGIRCAIRISCIFRMELERDAYVQALARFTLLTAASPLTEMKSKNIDTIKTLISVAHTDGNYLGKSWLEILRCISQLELAQLIGTGVKPSRQSPGKGDMHGGHPIEAFDPEVIERGGLDSKRLANLQEQMGETSSQSVVVAVDRIFTGSVKLDGGAIVEFVKALCQVSMDELAHVSHPRMFSLTKIVEISYYNMGRIRLQWSRIWQILGDHFNKVGCNPNEDIAFFAVDSLRQLSMKFLEKGEFSNFRFQKDFLRPFEHIMKRNRSPTIRDMVVRCVAQMVNSQAANIKSGWKNIFSVFHLAASDHDEAIVELAFQTTGKIILTPTPHGQGLFSWSVDKVNIFEQHFAAIIDSFQDAVKCLSEFACNAAFPDTSMEAIRLIRNCAKYVAEKPTMFRDHGGDEINVPEEDRVWVRGWFPVLFELSCVINRCKLDVRTRGLTVMFEIMKTYGDTFLSHWWADLFQVVFRIFDNMKLPEQQNEVGVTTKAEWMTTTCNHALYAIVDVFTQYYSVLHTVLLDELYNQLHWCVKQDNEQLARSGINCLENLVISNGTKFSPDVWHKTCVIMLDIFKDTIPTSLLAWCPEHDNSPENHPFNKMESMEELNDSLSPDHTHENRSLKGLTVTIVYIVLYLRNPGNIKSQGQKFLQIRNDIVFFPTTSKKEDAEYLAAAQHSLDAPYEMDTSQQEDQGMYQFLSSQQLLMLADCLLESHKFAKDFNSNHEQRNVLWKAGFRGKAKPNLLKQETQSLACVFRILFRMYNDDARRGEWSQIENKIISVCKESLEYFLSLESDSHRDAWNSLLLLLLNRLLKMSDDRFRIHGSAYFPFMCETLMFDFKLEMKTTLKKFFLRYGPTFITRVNTDSSSSLYLVCSRPLSLKILLRHVTSTVTRVNTDSSSSLYLVCSRPLSLKILLRHVTSTVTRVNTDSSSSLYLVCSRLLSLKILLRHVTSTVTRVNTDSSSSLYLVCSRPLSLTILLRHVTSTVTRVNTDSSSSLYLVCSRPLSLKILLRHVTSTVTRVNTYSSSSLYLVCSRPLSLKILLRHVTSTVTRVNTDSSSSLYLVCSRLYSTLTVFERRQRITVCKY</sequence>
<dbReference type="GO" id="GO:0005085">
    <property type="term" value="F:guanyl-nucleotide exchange factor activity"/>
    <property type="evidence" value="ECO:0007669"/>
    <property type="project" value="UniProtKB-KW"/>
</dbReference>
<dbReference type="SUPFAM" id="SSF48425">
    <property type="entry name" value="Sec7 domain"/>
    <property type="match status" value="1"/>
</dbReference>
<feature type="transmembrane region" description="Helical" evidence="19">
    <location>
        <begin position="259"/>
        <end position="277"/>
    </location>
</feature>
<keyword evidence="14" id="KW-0333">Golgi apparatus</keyword>
<dbReference type="InterPro" id="IPR035999">
    <property type="entry name" value="Sec7_dom_sf"/>
</dbReference>
<feature type="transmembrane region" description="Helical" evidence="19">
    <location>
        <begin position="154"/>
        <end position="178"/>
    </location>
</feature>
<evidence type="ECO:0000256" key="3">
    <source>
        <dbReference type="ARBA" id="ARBA00004601"/>
    </source>
</evidence>
<dbReference type="Pfam" id="PF09324">
    <property type="entry name" value="Sec7-like_HDS"/>
    <property type="match status" value="1"/>
</dbReference>
<evidence type="ECO:0000256" key="17">
    <source>
        <dbReference type="RuleBase" id="RU000688"/>
    </source>
</evidence>
<evidence type="ECO:0000256" key="2">
    <source>
        <dbReference type="ARBA" id="ARBA00004556"/>
    </source>
</evidence>
<comment type="caution">
    <text evidence="22">The sequence shown here is derived from an EMBL/GenBank/DDBJ whole genome shotgun (WGS) entry which is preliminary data.</text>
</comment>
<keyword evidence="17" id="KW-0807">Transducer</keyword>
<evidence type="ECO:0000256" key="5">
    <source>
        <dbReference type="ARBA" id="ARBA00022490"/>
    </source>
</evidence>
<protein>
    <submittedName>
        <fullName evidence="22">ARFGEF</fullName>
    </submittedName>
</protein>
<dbReference type="SUPFAM" id="SSF81321">
    <property type="entry name" value="Family A G protein-coupled receptor-like"/>
    <property type="match status" value="1"/>
</dbReference>
<evidence type="ECO:0000259" key="20">
    <source>
        <dbReference type="PROSITE" id="PS50190"/>
    </source>
</evidence>
<evidence type="ECO:0000256" key="4">
    <source>
        <dbReference type="ARBA" id="ARBA00022448"/>
    </source>
</evidence>
<comment type="subcellular location">
    <subcellularLocation>
        <location evidence="2">Cytoplasm</location>
        <location evidence="2">Perinuclear region</location>
    </subcellularLocation>
    <subcellularLocation>
        <location evidence="3">Golgi apparatus</location>
        <location evidence="3">trans-Golgi network</location>
    </subcellularLocation>
    <subcellularLocation>
        <location evidence="1">Membrane</location>
    </subcellularLocation>
</comment>
<dbReference type="GO" id="GO:0032012">
    <property type="term" value="P:regulation of ARF protein signal transduction"/>
    <property type="evidence" value="ECO:0007669"/>
    <property type="project" value="InterPro"/>
</dbReference>
<keyword evidence="12" id="KW-0653">Protein transport</keyword>
<dbReference type="SUPFAM" id="SSF48371">
    <property type="entry name" value="ARM repeat"/>
    <property type="match status" value="1"/>
</dbReference>
<feature type="transmembrane region" description="Helical" evidence="19">
    <location>
        <begin position="35"/>
        <end position="63"/>
    </location>
</feature>
<dbReference type="Pfam" id="PF01369">
    <property type="entry name" value="Sec7"/>
    <property type="match status" value="1"/>
</dbReference>
<dbReference type="SUPFAM" id="SSF53335">
    <property type="entry name" value="S-adenosyl-L-methionine-dependent methyltransferases"/>
    <property type="match status" value="1"/>
</dbReference>
<evidence type="ECO:0000256" key="11">
    <source>
        <dbReference type="ARBA" id="ARBA00022692"/>
    </source>
</evidence>
<dbReference type="GO" id="GO:0016274">
    <property type="term" value="F:protein-arginine N-methyltransferase activity"/>
    <property type="evidence" value="ECO:0007669"/>
    <property type="project" value="InterPro"/>
</dbReference>
<dbReference type="Pfam" id="PF00001">
    <property type="entry name" value="7tm_1"/>
    <property type="match status" value="1"/>
</dbReference>
<keyword evidence="23" id="KW-1185">Reference proteome</keyword>
<dbReference type="PROSITE" id="PS51678">
    <property type="entry name" value="SAM_MT_PRMT"/>
    <property type="match status" value="1"/>
</dbReference>
<dbReference type="FunFam" id="1.10.1000.11:FF:000003">
    <property type="entry name" value="Brefeldin A-inhibited guanine nucleotide-exchange protein 1"/>
    <property type="match status" value="1"/>
</dbReference>
<dbReference type="InterPro" id="IPR015403">
    <property type="entry name" value="Mon2/Sec7/BIG1-like_HDS"/>
</dbReference>
<feature type="region of interest" description="Disordered" evidence="18">
    <location>
        <begin position="636"/>
        <end position="684"/>
    </location>
</feature>
<dbReference type="FunFam" id="3.40.50.150:FF:000016">
    <property type="entry name" value="Protein arginine N-methyltransferase 6"/>
    <property type="match status" value="1"/>
</dbReference>
<dbReference type="InterPro" id="IPR000276">
    <property type="entry name" value="GPCR_Rhodpsn"/>
</dbReference>
<dbReference type="FunFam" id="1.10.220.20:FF:000002">
    <property type="entry name" value="Brefeldin A-inhibited guanine nucleotide-exchange protein 1"/>
    <property type="match status" value="1"/>
</dbReference>
<feature type="compositionally biased region" description="Low complexity" evidence="18">
    <location>
        <begin position="664"/>
        <end position="680"/>
    </location>
</feature>
<dbReference type="OrthoDB" id="18431at2759"/>
<dbReference type="InterPro" id="IPR016024">
    <property type="entry name" value="ARM-type_fold"/>
</dbReference>
<feature type="transmembrane region" description="Helical" evidence="19">
    <location>
        <begin position="116"/>
        <end position="134"/>
    </location>
</feature>
<dbReference type="CDD" id="cd00171">
    <property type="entry name" value="Sec7"/>
    <property type="match status" value="1"/>
</dbReference>
<evidence type="ECO:0000256" key="16">
    <source>
        <dbReference type="PROSITE-ProRule" id="PRU01015"/>
    </source>
</evidence>
<evidence type="ECO:0000256" key="10">
    <source>
        <dbReference type="ARBA" id="ARBA00022691"/>
    </source>
</evidence>